<dbReference type="InterPro" id="IPR001296">
    <property type="entry name" value="Glyco_trans_1"/>
</dbReference>
<dbReference type="PANTHER" id="PTHR45947">
    <property type="entry name" value="SULFOQUINOVOSYL TRANSFERASE SQD2"/>
    <property type="match status" value="1"/>
</dbReference>
<dbReference type="Gene3D" id="3.40.50.2000">
    <property type="entry name" value="Glycogen Phosphorylase B"/>
    <property type="match status" value="2"/>
</dbReference>
<dbReference type="PANTHER" id="PTHR45947:SF14">
    <property type="entry name" value="SLL1723 PROTEIN"/>
    <property type="match status" value="1"/>
</dbReference>
<accession>A0ABW8R931</accession>
<evidence type="ECO:0000313" key="4">
    <source>
        <dbReference type="EMBL" id="MFK9089959.1"/>
    </source>
</evidence>
<comment type="caution">
    <text evidence="4">The sequence shown here is derived from an EMBL/GenBank/DDBJ whole genome shotgun (WGS) entry which is preliminary data.</text>
</comment>
<feature type="domain" description="Glycosyltransferase subfamily 4-like N-terminal" evidence="3">
    <location>
        <begin position="17"/>
        <end position="174"/>
    </location>
</feature>
<evidence type="ECO:0000313" key="5">
    <source>
        <dbReference type="Proteomes" id="UP001623041"/>
    </source>
</evidence>
<dbReference type="SUPFAM" id="SSF53756">
    <property type="entry name" value="UDP-Glycosyltransferase/glycogen phosphorylase"/>
    <property type="match status" value="1"/>
</dbReference>
<dbReference type="RefSeq" id="WP_406578681.1">
    <property type="nucleotide sequence ID" value="NZ_JBJHQH010000001.1"/>
</dbReference>
<reference evidence="4 5" key="1">
    <citation type="submission" date="2024-11" db="EMBL/GenBank/DDBJ databases">
        <authorList>
            <person name="Lucas J.A."/>
        </authorList>
    </citation>
    <scope>NUCLEOTIDE SEQUENCE [LARGE SCALE GENOMIC DNA]</scope>
    <source>
        <strain evidence="4 5">Z 5.4</strain>
    </source>
</reference>
<comment type="similarity">
    <text evidence="1">Belongs to the glycosyltransferase group 1 family. Glycosyltransferase 4 subfamily.</text>
</comment>
<sequence>MGSPLRILHVLVNMNRGGAETLIMNLYRNIDRSKVQFDFLTCKEGVFDSEILKMGGKIHRIPYISDVGHFKYVKELNQFFKSNSQYKIVHSHLDKMSGLVLRSAKIAGVPIRISHSHNTSSEGGLAAKIYKWYAGYFISSNSTTMFACSSSAAKWLFKEGATSSEILKNGIECEKFAFSPQTRKEVREELQLDKNIFVLGHVGRFAHQKNHEFLITVFEKFNKIKKDSVLILAGDGPLRRKIEKQVMELNLLDKVRFIGIRSDIHRMLQAFDVFVFPSIHEGLPVSLIEAQGSGLPCLISDTISKEVDLGEHLVEFIPPTTTNQWVQQLKGIATKRWNRRNLANSITLQGYDIKNTANYIEDFYLTISG</sequence>
<dbReference type="Pfam" id="PF00534">
    <property type="entry name" value="Glycos_transf_1"/>
    <property type="match status" value="1"/>
</dbReference>
<dbReference type="CDD" id="cd03812">
    <property type="entry name" value="GT4_CapH-like"/>
    <property type="match status" value="1"/>
</dbReference>
<feature type="domain" description="Glycosyl transferase family 1" evidence="2">
    <location>
        <begin position="183"/>
        <end position="332"/>
    </location>
</feature>
<keyword evidence="5" id="KW-1185">Reference proteome</keyword>
<evidence type="ECO:0000259" key="3">
    <source>
        <dbReference type="Pfam" id="PF13439"/>
    </source>
</evidence>
<evidence type="ECO:0000259" key="2">
    <source>
        <dbReference type="Pfam" id="PF00534"/>
    </source>
</evidence>
<dbReference type="EMBL" id="JBJHQH010000001">
    <property type="protein sequence ID" value="MFK9089959.1"/>
    <property type="molecule type" value="Genomic_DNA"/>
</dbReference>
<proteinExistence type="inferred from homology"/>
<protein>
    <submittedName>
        <fullName evidence="4">Glycosyltransferase family 1 protein</fullName>
    </submittedName>
</protein>
<dbReference type="Proteomes" id="UP001623041">
    <property type="component" value="Unassembled WGS sequence"/>
</dbReference>
<dbReference type="InterPro" id="IPR050194">
    <property type="entry name" value="Glycosyltransferase_grp1"/>
</dbReference>
<organism evidence="4 5">
    <name type="scientific">Bacillus salipaludis</name>
    <dbReference type="NCBI Taxonomy" id="2547811"/>
    <lineage>
        <taxon>Bacteria</taxon>
        <taxon>Bacillati</taxon>
        <taxon>Bacillota</taxon>
        <taxon>Bacilli</taxon>
        <taxon>Bacillales</taxon>
        <taxon>Bacillaceae</taxon>
        <taxon>Bacillus</taxon>
    </lineage>
</organism>
<evidence type="ECO:0000256" key="1">
    <source>
        <dbReference type="ARBA" id="ARBA00009481"/>
    </source>
</evidence>
<dbReference type="Pfam" id="PF13439">
    <property type="entry name" value="Glyco_transf_4"/>
    <property type="match status" value="1"/>
</dbReference>
<name>A0ABW8R931_9BACI</name>
<dbReference type="InterPro" id="IPR028098">
    <property type="entry name" value="Glyco_trans_4-like_N"/>
</dbReference>
<gene>
    <name evidence="4" type="ORF">ACJEBI_00495</name>
</gene>